<evidence type="ECO:0000313" key="5">
    <source>
        <dbReference type="Proteomes" id="UP001610063"/>
    </source>
</evidence>
<dbReference type="InterPro" id="IPR014755">
    <property type="entry name" value="Cu-Rt/internalin_Ig-like"/>
</dbReference>
<evidence type="ECO:0000259" key="2">
    <source>
        <dbReference type="Pfam" id="PF10091"/>
    </source>
</evidence>
<evidence type="ECO:0000259" key="3">
    <source>
        <dbReference type="Pfam" id="PF13205"/>
    </source>
</evidence>
<keyword evidence="1" id="KW-0732">Signal</keyword>
<gene>
    <name evidence="4" type="ORF">ACHKAR_03380</name>
</gene>
<accession>A0ABW7N4W2</accession>
<keyword evidence="5" id="KW-1185">Reference proteome</keyword>
<reference evidence="4 5" key="1">
    <citation type="journal article" date="2013" name="Int. J. Syst. Evol. Microbiol.">
        <title>Marinoscillum luteum sp. nov., isolated from marine sediment.</title>
        <authorList>
            <person name="Cha I.T."/>
            <person name="Park S.J."/>
            <person name="Kim S.J."/>
            <person name="Kim J.G."/>
            <person name="Jung M.Y."/>
            <person name="Shin K.S."/>
            <person name="Kwon K.K."/>
            <person name="Yang S.H."/>
            <person name="Seo Y.S."/>
            <person name="Rhee S.K."/>
        </authorList>
    </citation>
    <scope>NUCLEOTIDE SEQUENCE [LARGE SCALE GENOMIC DNA]</scope>
    <source>
        <strain evidence="4 5">KCTC 23939</strain>
    </source>
</reference>
<feature type="domain" description="SbsA Ig-like" evidence="3">
    <location>
        <begin position="154"/>
        <end position="252"/>
    </location>
</feature>
<feature type="domain" description="SbsA Ig-like" evidence="3">
    <location>
        <begin position="58"/>
        <end position="142"/>
    </location>
</feature>
<dbReference type="PROSITE" id="PS51257">
    <property type="entry name" value="PROKAR_LIPOPROTEIN"/>
    <property type="match status" value="1"/>
</dbReference>
<feature type="domain" description="Glycoamylase-like" evidence="2">
    <location>
        <begin position="437"/>
        <end position="653"/>
    </location>
</feature>
<dbReference type="Proteomes" id="UP001610063">
    <property type="component" value="Unassembled WGS sequence"/>
</dbReference>
<sequence>MIQKGMHVVAPIILVVLFVFSLAGCGDDSTGGVTPATMQLTALRIGTSNLLANPEAPQPVDKSIILSFSHALSENSVSSSIILTDENDQAVELAFSLLDSDKTISITHSEELTINSTYTLSISKDIKGAEGETFPGFQVTFLTENPPMILSSVTIDGASPDQNQRIINISRQPVFQLTFSDPLDLEVLKDNINLSGGSIPATFNVANGASDSTFTMTVTENLEGYERYSLFISSALTSISGKKFESYQLPFYTELDSSLKFPEISDEALLTKVQEQTFKYFWDFGHPVSGLARERNTSGETVTSGGSGFGLMGIIVGIERGFITREEGVARLNKIITFLDEESDRFHGAWSHWLNGTSGKVIPFSSDDDGGDLVETSFMVQGLLTVRQYLDSSHPEEADLIARINSLWEGVEWDWYTQDGQDVLYWHWSPNVGWQKNHKISGWNEALMVYVLAAASPTHPIDQEVYTAGWARNGAMVNSSGASYYGYQMDLRSDKGGPLFFAHYSFLGLDPRNLTDQYANYWNQNVNHTLINRAYCIANPKRFVGYSAQSWGLTASDNHEGYNAHSPDNDLGVITPTAAISSIPYTPEESMEAMRHFYYILGDKLWGEYGFYDAFNISEGWTASSYIAIDQGPILVMIENHRTGLLWNLFMSAPEVQSGLDKLGFSYE</sequence>
<evidence type="ECO:0000256" key="1">
    <source>
        <dbReference type="ARBA" id="ARBA00022729"/>
    </source>
</evidence>
<protein>
    <submittedName>
        <fullName evidence="4">Glucoamylase family protein</fullName>
    </submittedName>
</protein>
<dbReference type="InterPro" id="IPR032812">
    <property type="entry name" value="SbsA_Ig"/>
</dbReference>
<dbReference type="Gene3D" id="2.60.40.1220">
    <property type="match status" value="1"/>
</dbReference>
<dbReference type="Pfam" id="PF10091">
    <property type="entry name" value="Glycoamylase"/>
    <property type="match status" value="1"/>
</dbReference>
<comment type="caution">
    <text evidence="4">The sequence shown here is derived from an EMBL/GenBank/DDBJ whole genome shotgun (WGS) entry which is preliminary data.</text>
</comment>
<dbReference type="EMBL" id="JBIPKE010000011">
    <property type="protein sequence ID" value="MFH6982462.1"/>
    <property type="molecule type" value="Genomic_DNA"/>
</dbReference>
<evidence type="ECO:0000313" key="4">
    <source>
        <dbReference type="EMBL" id="MFH6982462.1"/>
    </source>
</evidence>
<organism evidence="4 5">
    <name type="scientific">Marinoscillum luteum</name>
    <dbReference type="NCBI Taxonomy" id="861051"/>
    <lineage>
        <taxon>Bacteria</taxon>
        <taxon>Pseudomonadati</taxon>
        <taxon>Bacteroidota</taxon>
        <taxon>Cytophagia</taxon>
        <taxon>Cytophagales</taxon>
        <taxon>Reichenbachiellaceae</taxon>
        <taxon>Marinoscillum</taxon>
    </lineage>
</organism>
<dbReference type="InterPro" id="IPR019282">
    <property type="entry name" value="Glycoamylase-like_cons_dom"/>
</dbReference>
<dbReference type="Gene3D" id="1.50.10.140">
    <property type="match status" value="1"/>
</dbReference>
<proteinExistence type="predicted"/>
<name>A0ABW7N4W2_9BACT</name>
<dbReference type="Pfam" id="PF13205">
    <property type="entry name" value="Big_5"/>
    <property type="match status" value="2"/>
</dbReference>
<dbReference type="RefSeq" id="WP_395416162.1">
    <property type="nucleotide sequence ID" value="NZ_JBIPKE010000011.1"/>
</dbReference>